<feature type="region of interest" description="Disordered" evidence="8">
    <location>
        <begin position="1"/>
        <end position="44"/>
    </location>
</feature>
<evidence type="ECO:0000256" key="8">
    <source>
        <dbReference type="SAM" id="MobiDB-lite"/>
    </source>
</evidence>
<evidence type="ECO:0000259" key="10">
    <source>
        <dbReference type="Pfam" id="PF01490"/>
    </source>
</evidence>
<keyword evidence="4 9" id="KW-0812">Transmembrane</keyword>
<evidence type="ECO:0000256" key="7">
    <source>
        <dbReference type="ARBA" id="ARBA00023136"/>
    </source>
</evidence>
<dbReference type="OrthoDB" id="28208at2759"/>
<feature type="transmembrane region" description="Helical" evidence="9">
    <location>
        <begin position="384"/>
        <end position="404"/>
    </location>
</feature>
<feature type="transmembrane region" description="Helical" evidence="9">
    <location>
        <begin position="193"/>
        <end position="215"/>
    </location>
</feature>
<feature type="transmembrane region" description="Helical" evidence="9">
    <location>
        <begin position="146"/>
        <end position="168"/>
    </location>
</feature>
<evidence type="ECO:0000256" key="4">
    <source>
        <dbReference type="ARBA" id="ARBA00022692"/>
    </source>
</evidence>
<accession>A0A3G2SBP8</accession>
<dbReference type="EMBL" id="CP033152">
    <property type="protein sequence ID" value="AYO43717.1"/>
    <property type="molecule type" value="Genomic_DNA"/>
</dbReference>
<gene>
    <name evidence="11" type="primary">AVT2</name>
    <name evidence="11" type="ORF">DNF11_2767</name>
</gene>
<feature type="transmembrane region" description="Helical" evidence="9">
    <location>
        <begin position="454"/>
        <end position="471"/>
    </location>
</feature>
<evidence type="ECO:0000256" key="5">
    <source>
        <dbReference type="ARBA" id="ARBA00022970"/>
    </source>
</evidence>
<dbReference type="PANTHER" id="PTHR22950:SF458">
    <property type="entry name" value="SODIUM-COUPLED NEUTRAL AMINO ACID TRANSPORTER 11-RELATED"/>
    <property type="match status" value="1"/>
</dbReference>
<feature type="transmembrane region" description="Helical" evidence="9">
    <location>
        <begin position="266"/>
        <end position="286"/>
    </location>
</feature>
<dbReference type="STRING" id="425264.A0A3G2SBP8"/>
<dbReference type="GO" id="GO:0015179">
    <property type="term" value="F:L-amino acid transmembrane transporter activity"/>
    <property type="evidence" value="ECO:0007669"/>
    <property type="project" value="TreeGrafter"/>
</dbReference>
<comment type="subcellular location">
    <subcellularLocation>
        <location evidence="1">Membrane</location>
        <topology evidence="1">Multi-pass membrane protein</topology>
    </subcellularLocation>
</comment>
<feature type="transmembrane region" description="Helical" evidence="9">
    <location>
        <begin position="306"/>
        <end position="330"/>
    </location>
</feature>
<name>A0A3G2SBP8_MALR7</name>
<dbReference type="GO" id="GO:0005783">
    <property type="term" value="C:endoplasmic reticulum"/>
    <property type="evidence" value="ECO:0007669"/>
    <property type="project" value="TreeGrafter"/>
</dbReference>
<feature type="domain" description="Amino acid transporter transmembrane" evidence="10">
    <location>
        <begin position="115"/>
        <end position="476"/>
    </location>
</feature>
<sequence length="573" mass="63045">MSQEDSEHGHNRDGEPLSTPPDGRRFAPPMRSLSASKEARFDIDSDDLDDSLAMPDPRFVPSISNGFPSSLNRSTPEGATQRTSFDLIGHGVRQLSQSLPPSWDAEQLPDWLKRGAGVFEGTVNMANSILGAGIVGLPYSMRESGFVAGLALLVGIALLTDWTIRLIVLNAKLSGRGTYIEIMGHCFGQRGRIAVSIFQFVFAFGGMCAFCVVVGDTIPNVLSSVLPFLRGTIFSSRRFVIFVCTMAISYPLSLHRNIEKLSKASAVALLSMVFIILAVIVRGPAMPPELKGDPSLRLSIVHPSNLIRSVSVISFAFVCHHNSLLIYGSLKEPSMDKFRMVTHYSTFISTIAAVSMSIAGYWFFEDKTLSNILNNFPNTDVIVNIARFCFGLNMFTTLPLECFVCREVLETYFFHGQYEYRRHLILTTSLVVSAMAISLLTCDLGIVLEITGGLSATALAFFFPSVCYLKLSHDAKQIERSALYFSVPSQEHQHDAAEDGHEPVMAENISLPLRPGANAAMRQPQQEFKWWESTQLLSVCCAIFGALVLIVSVSTTLGDTWSGRKSAVQQCHW</sequence>
<feature type="transmembrane region" description="Helical" evidence="9">
    <location>
        <begin position="342"/>
        <end position="364"/>
    </location>
</feature>
<feature type="transmembrane region" description="Helical" evidence="9">
    <location>
        <begin position="235"/>
        <end position="254"/>
    </location>
</feature>
<evidence type="ECO:0000313" key="12">
    <source>
        <dbReference type="Proteomes" id="UP000269793"/>
    </source>
</evidence>
<dbReference type="PANTHER" id="PTHR22950">
    <property type="entry name" value="AMINO ACID TRANSPORTER"/>
    <property type="match status" value="1"/>
</dbReference>
<dbReference type="InterPro" id="IPR013057">
    <property type="entry name" value="AA_transpt_TM"/>
</dbReference>
<dbReference type="Pfam" id="PF01490">
    <property type="entry name" value="Aa_trans"/>
    <property type="match status" value="1"/>
</dbReference>
<keyword evidence="5" id="KW-0029">Amino-acid transport</keyword>
<keyword evidence="6 9" id="KW-1133">Transmembrane helix</keyword>
<evidence type="ECO:0000256" key="9">
    <source>
        <dbReference type="SAM" id="Phobius"/>
    </source>
</evidence>
<feature type="compositionally biased region" description="Basic and acidic residues" evidence="8">
    <location>
        <begin position="1"/>
        <end position="15"/>
    </location>
</feature>
<protein>
    <submittedName>
        <fullName evidence="11">Vacuolar amino acid transporter 2</fullName>
    </submittedName>
</protein>
<dbReference type="GO" id="GO:0016020">
    <property type="term" value="C:membrane"/>
    <property type="evidence" value="ECO:0007669"/>
    <property type="project" value="UniProtKB-SubCell"/>
</dbReference>
<evidence type="ECO:0000313" key="11">
    <source>
        <dbReference type="EMBL" id="AYO43717.1"/>
    </source>
</evidence>
<evidence type="ECO:0000256" key="3">
    <source>
        <dbReference type="ARBA" id="ARBA00022448"/>
    </source>
</evidence>
<evidence type="ECO:0000256" key="6">
    <source>
        <dbReference type="ARBA" id="ARBA00022989"/>
    </source>
</evidence>
<dbReference type="AlphaFoldDB" id="A0A3G2SBP8"/>
<keyword evidence="12" id="KW-1185">Reference proteome</keyword>
<feature type="transmembrane region" description="Helical" evidence="9">
    <location>
        <begin position="536"/>
        <end position="557"/>
    </location>
</feature>
<organism evidence="11 12">
    <name type="scientific">Malassezia restricta (strain ATCC 96810 / NBRC 103918 / CBS 7877)</name>
    <name type="common">Seborrheic dermatitis infection agent</name>
    <dbReference type="NCBI Taxonomy" id="425264"/>
    <lineage>
        <taxon>Eukaryota</taxon>
        <taxon>Fungi</taxon>
        <taxon>Dikarya</taxon>
        <taxon>Basidiomycota</taxon>
        <taxon>Ustilaginomycotina</taxon>
        <taxon>Malasseziomycetes</taxon>
        <taxon>Malasseziales</taxon>
        <taxon>Malasseziaceae</taxon>
        <taxon>Malassezia</taxon>
    </lineage>
</organism>
<evidence type="ECO:0000256" key="2">
    <source>
        <dbReference type="ARBA" id="ARBA00008066"/>
    </source>
</evidence>
<evidence type="ECO:0000256" key="1">
    <source>
        <dbReference type="ARBA" id="ARBA00004141"/>
    </source>
</evidence>
<comment type="similarity">
    <text evidence="2">Belongs to the amino acid/polyamine transporter 2 family.</text>
</comment>
<keyword evidence="3" id="KW-0813">Transport</keyword>
<reference evidence="11 12" key="1">
    <citation type="submission" date="2018-10" db="EMBL/GenBank/DDBJ databases">
        <title>Complete genome sequence of Malassezia restricta CBS 7877.</title>
        <authorList>
            <person name="Morand S.C."/>
            <person name="Bertignac M."/>
            <person name="Iltis A."/>
            <person name="Kolder I."/>
            <person name="Pirovano W."/>
            <person name="Jourdain R."/>
            <person name="Clavaud C."/>
        </authorList>
    </citation>
    <scope>NUCLEOTIDE SEQUENCE [LARGE SCALE GENOMIC DNA]</scope>
    <source>
        <strain evidence="11 12">CBS 7877</strain>
    </source>
</reference>
<dbReference type="VEuPathDB" id="FungiDB:DNF11_2767"/>
<proteinExistence type="inferred from homology"/>
<dbReference type="Proteomes" id="UP000269793">
    <property type="component" value="Chromosome V"/>
</dbReference>
<feature type="transmembrane region" description="Helical" evidence="9">
    <location>
        <begin position="424"/>
        <end position="448"/>
    </location>
</feature>
<keyword evidence="7 9" id="KW-0472">Membrane</keyword>